<protein>
    <recommendedName>
        <fullName evidence="1">Integrase catalytic domain-containing protein</fullName>
    </recommendedName>
</protein>
<evidence type="ECO:0000313" key="2">
    <source>
        <dbReference type="EMBL" id="RDX80221.1"/>
    </source>
</evidence>
<keyword evidence="3" id="KW-1185">Reference proteome</keyword>
<evidence type="ECO:0000313" key="3">
    <source>
        <dbReference type="Proteomes" id="UP000257109"/>
    </source>
</evidence>
<dbReference type="STRING" id="157652.A0A371FPN6"/>
<name>A0A371FPN6_MUCPR</name>
<proteinExistence type="predicted"/>
<dbReference type="SUPFAM" id="SSF53098">
    <property type="entry name" value="Ribonuclease H-like"/>
    <property type="match status" value="1"/>
</dbReference>
<dbReference type="AlphaFoldDB" id="A0A371FPN6"/>
<dbReference type="Gene3D" id="3.30.420.10">
    <property type="entry name" value="Ribonuclease H-like superfamily/Ribonuclease H"/>
    <property type="match status" value="1"/>
</dbReference>
<accession>A0A371FPN6</accession>
<dbReference type="PANTHER" id="PTHR42648">
    <property type="entry name" value="TRANSPOSASE, PUTATIVE-RELATED"/>
    <property type="match status" value="1"/>
</dbReference>
<dbReference type="InterPro" id="IPR001584">
    <property type="entry name" value="Integrase_cat-core"/>
</dbReference>
<feature type="domain" description="Integrase catalytic" evidence="1">
    <location>
        <begin position="56"/>
        <end position="215"/>
    </location>
</feature>
<reference evidence="2" key="1">
    <citation type="submission" date="2018-05" db="EMBL/GenBank/DDBJ databases">
        <title>Draft genome of Mucuna pruriens seed.</title>
        <authorList>
            <person name="Nnadi N.E."/>
            <person name="Vos R."/>
            <person name="Hasami M.H."/>
            <person name="Devisetty U.K."/>
            <person name="Aguiy J.C."/>
        </authorList>
    </citation>
    <scope>NUCLEOTIDE SEQUENCE [LARGE SCALE GENOMIC DNA]</scope>
    <source>
        <strain evidence="2">JCA_2017</strain>
    </source>
</reference>
<dbReference type="InterPro" id="IPR036397">
    <property type="entry name" value="RNaseH_sf"/>
</dbReference>
<dbReference type="Proteomes" id="UP000257109">
    <property type="component" value="Unassembled WGS sequence"/>
</dbReference>
<evidence type="ECO:0000259" key="1">
    <source>
        <dbReference type="PROSITE" id="PS50994"/>
    </source>
</evidence>
<dbReference type="GO" id="GO:0003676">
    <property type="term" value="F:nucleic acid binding"/>
    <property type="evidence" value="ECO:0007669"/>
    <property type="project" value="InterPro"/>
</dbReference>
<gene>
    <name evidence="2" type="ORF">CR513_39256</name>
</gene>
<comment type="caution">
    <text evidence="2">The sequence shown here is derived from an EMBL/GenBank/DDBJ whole genome shotgun (WGS) entry which is preliminary data.</text>
</comment>
<dbReference type="InterPro" id="IPR012337">
    <property type="entry name" value="RNaseH-like_sf"/>
</dbReference>
<dbReference type="InterPro" id="IPR039537">
    <property type="entry name" value="Retrotran_Ty1/copia-like"/>
</dbReference>
<dbReference type="OrthoDB" id="1434865at2759"/>
<organism evidence="2 3">
    <name type="scientific">Mucuna pruriens</name>
    <name type="common">Velvet bean</name>
    <name type="synonym">Dolichos pruriens</name>
    <dbReference type="NCBI Taxonomy" id="157652"/>
    <lineage>
        <taxon>Eukaryota</taxon>
        <taxon>Viridiplantae</taxon>
        <taxon>Streptophyta</taxon>
        <taxon>Embryophyta</taxon>
        <taxon>Tracheophyta</taxon>
        <taxon>Spermatophyta</taxon>
        <taxon>Magnoliopsida</taxon>
        <taxon>eudicotyledons</taxon>
        <taxon>Gunneridae</taxon>
        <taxon>Pentapetalae</taxon>
        <taxon>rosids</taxon>
        <taxon>fabids</taxon>
        <taxon>Fabales</taxon>
        <taxon>Fabaceae</taxon>
        <taxon>Papilionoideae</taxon>
        <taxon>50 kb inversion clade</taxon>
        <taxon>NPAAA clade</taxon>
        <taxon>indigoferoid/millettioid clade</taxon>
        <taxon>Phaseoleae</taxon>
        <taxon>Mucuna</taxon>
    </lineage>
</organism>
<feature type="non-terminal residue" evidence="2">
    <location>
        <position position="1"/>
    </location>
</feature>
<sequence>MMKGIRKNVLYTFVGQTIFASSANSIVTYDRALEFCENCVIGKASWLKFSTSVHSSIGVPHYVHLHLWGKSRIESYNRARYFLSIVDDYSIKVRIYSLKPKNRTSKKFKEWKVLVETKTGKKVKKLRTNNGLEFCKEEFSQIFRENEVARHKTVRVTPKQNSLAERFNRTILERVMCMLNHSRLPKNLWAEAVSTTVYSINRCPSTTIGDVVFNA</sequence>
<dbReference type="EMBL" id="QJKJ01008287">
    <property type="protein sequence ID" value="RDX80221.1"/>
    <property type="molecule type" value="Genomic_DNA"/>
</dbReference>
<dbReference type="PANTHER" id="PTHR42648:SF28">
    <property type="entry name" value="TRANSPOSON-ENCODED PROTEIN WITH RIBONUCLEASE H-LIKE AND RETROVIRUS ZINC FINGER-LIKE DOMAINS"/>
    <property type="match status" value="1"/>
</dbReference>
<dbReference type="GO" id="GO:0015074">
    <property type="term" value="P:DNA integration"/>
    <property type="evidence" value="ECO:0007669"/>
    <property type="project" value="InterPro"/>
</dbReference>
<dbReference type="PROSITE" id="PS50994">
    <property type="entry name" value="INTEGRASE"/>
    <property type="match status" value="1"/>
</dbReference>